<organism evidence="1 2">
    <name type="scientific">Trichinella zimbabwensis</name>
    <dbReference type="NCBI Taxonomy" id="268475"/>
    <lineage>
        <taxon>Eukaryota</taxon>
        <taxon>Metazoa</taxon>
        <taxon>Ecdysozoa</taxon>
        <taxon>Nematoda</taxon>
        <taxon>Enoplea</taxon>
        <taxon>Dorylaimia</taxon>
        <taxon>Trichinellida</taxon>
        <taxon>Trichinellidae</taxon>
        <taxon>Trichinella</taxon>
    </lineage>
</organism>
<reference evidence="1 2" key="1">
    <citation type="submission" date="2015-01" db="EMBL/GenBank/DDBJ databases">
        <title>Evolution of Trichinella species and genotypes.</title>
        <authorList>
            <person name="Korhonen P.K."/>
            <person name="Edoardo P."/>
            <person name="Giuseppe L.R."/>
            <person name="Gasser R.B."/>
        </authorList>
    </citation>
    <scope>NUCLEOTIDE SEQUENCE [LARGE SCALE GENOMIC DNA]</scope>
    <source>
        <strain evidence="1">ISS1029</strain>
    </source>
</reference>
<keyword evidence="2" id="KW-1185">Reference proteome</keyword>
<name>A0A0V1HA72_9BILA</name>
<protein>
    <submittedName>
        <fullName evidence="1">Uncharacterized protein</fullName>
    </submittedName>
</protein>
<accession>A0A0V1HA72</accession>
<dbReference type="Proteomes" id="UP000055024">
    <property type="component" value="Unassembled WGS sequence"/>
</dbReference>
<evidence type="ECO:0000313" key="1">
    <source>
        <dbReference type="EMBL" id="KRZ07431.1"/>
    </source>
</evidence>
<proteinExistence type="predicted"/>
<sequence>MKKRKAFFNICNNNVSKLFNQYLFEFYAILNTCSLSDKRSFLLLLCSGSNAARRFEKKKQKHTQENKKIIVTFESCSFNKCDANVANNNQPLVNEFEQIMINIETEDRYVDINPAGVVVPERWLTSFPGEIGQLDRYCCSFSAADQLAELVLWLSLQAQYQQAHLCFSIWTFLQFRQINLKLFLQMSFEKIQMKRHGLYDENPLAPAQKTDW</sequence>
<comment type="caution">
    <text evidence="1">The sequence shown here is derived from an EMBL/GenBank/DDBJ whole genome shotgun (WGS) entry which is preliminary data.</text>
</comment>
<gene>
    <name evidence="1" type="ORF">T11_10184</name>
</gene>
<dbReference type="AlphaFoldDB" id="A0A0V1HA72"/>
<dbReference type="EMBL" id="JYDP01000102">
    <property type="protein sequence ID" value="KRZ07431.1"/>
    <property type="molecule type" value="Genomic_DNA"/>
</dbReference>
<dbReference type="OrthoDB" id="5920677at2759"/>
<evidence type="ECO:0000313" key="2">
    <source>
        <dbReference type="Proteomes" id="UP000055024"/>
    </source>
</evidence>